<organism evidence="1 2">
    <name type="scientific">Daphnia magna</name>
    <dbReference type="NCBI Taxonomy" id="35525"/>
    <lineage>
        <taxon>Eukaryota</taxon>
        <taxon>Metazoa</taxon>
        <taxon>Ecdysozoa</taxon>
        <taxon>Arthropoda</taxon>
        <taxon>Crustacea</taxon>
        <taxon>Branchiopoda</taxon>
        <taxon>Diplostraca</taxon>
        <taxon>Cladocera</taxon>
        <taxon>Anomopoda</taxon>
        <taxon>Daphniidae</taxon>
        <taxon>Daphnia</taxon>
    </lineage>
</organism>
<gene>
    <name evidence="1" type="ORF">OUZ56_021502</name>
</gene>
<name>A0ABQ9ZHJ0_9CRUS</name>
<protein>
    <recommendedName>
        <fullName evidence="3">Retrotransposon gag domain-containing protein</fullName>
    </recommendedName>
</protein>
<accession>A0ABQ9ZHJ0</accession>
<comment type="caution">
    <text evidence="1">The sequence shown here is derived from an EMBL/GenBank/DDBJ whole genome shotgun (WGS) entry which is preliminary data.</text>
</comment>
<dbReference type="EMBL" id="JAOYFB010000003">
    <property type="protein sequence ID" value="KAK4012403.1"/>
    <property type="molecule type" value="Genomic_DNA"/>
</dbReference>
<evidence type="ECO:0000313" key="1">
    <source>
        <dbReference type="EMBL" id="KAK4012403.1"/>
    </source>
</evidence>
<reference evidence="1 2" key="1">
    <citation type="journal article" date="2023" name="Nucleic Acids Res.">
        <title>The hologenome of Daphnia magna reveals possible DNA methylation and microbiome-mediated evolution of the host genome.</title>
        <authorList>
            <person name="Chaturvedi A."/>
            <person name="Li X."/>
            <person name="Dhandapani V."/>
            <person name="Marshall H."/>
            <person name="Kissane S."/>
            <person name="Cuenca-Cambronero M."/>
            <person name="Asole G."/>
            <person name="Calvet F."/>
            <person name="Ruiz-Romero M."/>
            <person name="Marangio P."/>
            <person name="Guigo R."/>
            <person name="Rago D."/>
            <person name="Mirbahai L."/>
            <person name="Eastwood N."/>
            <person name="Colbourne J.K."/>
            <person name="Zhou J."/>
            <person name="Mallon E."/>
            <person name="Orsini L."/>
        </authorList>
    </citation>
    <scope>NUCLEOTIDE SEQUENCE [LARGE SCALE GENOMIC DNA]</scope>
    <source>
        <strain evidence="1">LRV0_1</strain>
    </source>
</reference>
<dbReference type="Proteomes" id="UP001234178">
    <property type="component" value="Unassembled WGS sequence"/>
</dbReference>
<sequence>MHLDGAARKWFLCLGAVADWQDTPAVVAAPGVAAVPAVPGLRTRFLAEFQAQHYSRYQEARLRQRKQGIEESGIEYFYDVIDLCRPQQLLPATAAPPSKKVVTNATFPEDNSL</sequence>
<dbReference type="PANTHER" id="PTHR33194:SF4">
    <property type="entry name" value="CCHC-TYPE DOMAIN-CONTAINING PROTEIN"/>
    <property type="match status" value="1"/>
</dbReference>
<dbReference type="PANTHER" id="PTHR33194">
    <property type="entry name" value="ZINC KNUCKLE DOMAINCONTAINING PROTEIN"/>
    <property type="match status" value="1"/>
</dbReference>
<evidence type="ECO:0000313" key="2">
    <source>
        <dbReference type="Proteomes" id="UP001234178"/>
    </source>
</evidence>
<keyword evidence="2" id="KW-1185">Reference proteome</keyword>
<proteinExistence type="predicted"/>
<evidence type="ECO:0008006" key="3">
    <source>
        <dbReference type="Google" id="ProtNLM"/>
    </source>
</evidence>